<dbReference type="PANTHER" id="PTHR30036:SF7">
    <property type="entry name" value="ABC TRANSPORTER PERIPLASMIC-BINDING PROTEIN YPHF"/>
    <property type="match status" value="1"/>
</dbReference>
<comment type="subcellular location">
    <subcellularLocation>
        <location evidence="1">Cell envelope</location>
    </subcellularLocation>
</comment>
<dbReference type="SUPFAM" id="SSF53822">
    <property type="entry name" value="Periplasmic binding protein-like I"/>
    <property type="match status" value="1"/>
</dbReference>
<dbReference type="Proteomes" id="UP001170379">
    <property type="component" value="Unassembled WGS sequence"/>
</dbReference>
<evidence type="ECO:0000313" key="6">
    <source>
        <dbReference type="Proteomes" id="UP001170379"/>
    </source>
</evidence>
<organism evidence="5 6">
    <name type="scientific">Gulosibacter molinativorax</name>
    <dbReference type="NCBI Taxonomy" id="256821"/>
    <lineage>
        <taxon>Bacteria</taxon>
        <taxon>Bacillati</taxon>
        <taxon>Actinomycetota</taxon>
        <taxon>Actinomycetes</taxon>
        <taxon>Micrococcales</taxon>
        <taxon>Microbacteriaceae</taxon>
        <taxon>Gulosibacter</taxon>
    </lineage>
</organism>
<dbReference type="InterPro" id="IPR025997">
    <property type="entry name" value="SBP_2_dom"/>
</dbReference>
<evidence type="ECO:0000259" key="4">
    <source>
        <dbReference type="Pfam" id="PF13407"/>
    </source>
</evidence>
<dbReference type="Pfam" id="PF13407">
    <property type="entry name" value="Peripla_BP_4"/>
    <property type="match status" value="1"/>
</dbReference>
<evidence type="ECO:0000256" key="1">
    <source>
        <dbReference type="ARBA" id="ARBA00004196"/>
    </source>
</evidence>
<keyword evidence="3" id="KW-0732">Signal</keyword>
<reference evidence="5" key="2">
    <citation type="journal article" date="2022" name="Sci. Rep.">
        <title>In silico prediction of the enzymes involved in the degradation of the herbicide molinate by Gulosibacter molinativorax ON4T.</title>
        <authorList>
            <person name="Lopes A.R."/>
            <person name="Bunin E."/>
            <person name="Viana A.T."/>
            <person name="Froufe H."/>
            <person name="Munoz-Merida A."/>
            <person name="Pinho D."/>
            <person name="Figueiredo J."/>
            <person name="Barroso C."/>
            <person name="Vaz-Moreira I."/>
            <person name="Bellanger X."/>
            <person name="Egas C."/>
            <person name="Nunes O.C."/>
        </authorList>
    </citation>
    <scope>NUCLEOTIDE SEQUENCE</scope>
    <source>
        <strain evidence="5">ON4</strain>
    </source>
</reference>
<evidence type="ECO:0000256" key="3">
    <source>
        <dbReference type="SAM" id="SignalP"/>
    </source>
</evidence>
<evidence type="ECO:0000313" key="5">
    <source>
        <dbReference type="EMBL" id="MDJ1371239.1"/>
    </source>
</evidence>
<gene>
    <name evidence="5" type="ORF">C7K25_07635</name>
</gene>
<feature type="signal peptide" evidence="3">
    <location>
        <begin position="1"/>
        <end position="33"/>
    </location>
</feature>
<dbReference type="Gene3D" id="3.40.50.2300">
    <property type="match status" value="2"/>
</dbReference>
<comment type="caution">
    <text evidence="5">The sequence shown here is derived from an EMBL/GenBank/DDBJ whole genome shotgun (WGS) entry which is preliminary data.</text>
</comment>
<protein>
    <submittedName>
        <fullName evidence="5">Sugar ABC transporter substrate-binding protein</fullName>
    </submittedName>
</protein>
<feature type="domain" description="Periplasmic binding protein" evidence="4">
    <location>
        <begin position="64"/>
        <end position="307"/>
    </location>
</feature>
<dbReference type="EMBL" id="PXVD01000010">
    <property type="protein sequence ID" value="MDJ1371239.1"/>
    <property type="molecule type" value="Genomic_DNA"/>
</dbReference>
<name>A0ABT7C7T2_9MICO</name>
<proteinExistence type="inferred from homology"/>
<evidence type="ECO:0000256" key="2">
    <source>
        <dbReference type="ARBA" id="ARBA00007639"/>
    </source>
</evidence>
<sequence>MKHSGVEYIVKSLRGLKRFGLAAIAASAALLLAACGGPAGVTGENRETAGSGAGANVEKTMTVAMITHSTPGDTFWDIVRKGAEAAAAKDGIELLYSSDPDGAKQSQLVEQAIDQGVDGIIVTLAKPEAMTASVEKAVAAGIPVFSINSGQEAWEAMGVLAHFGQDELVSGQAAGDQFNELGAQNVICVIHEQGNVGHESRCQGVDETLDGKMEIVYVNAADPTNVQSTIAAKLQADASIDYILTLGAPQAAIALTSIEEAGSGAKLATFDLNADVVAGLQNGDLQFAVDQQPYLQGYEAMDAVWLYQTNGNVLGGGLPVLTGPSIVTPDQADTLSEYVDNGTR</sequence>
<comment type="similarity">
    <text evidence="2">Belongs to the bacterial solute-binding protein 2 family.</text>
</comment>
<feature type="chain" id="PRO_5046194873" evidence="3">
    <location>
        <begin position="34"/>
        <end position="344"/>
    </location>
</feature>
<reference evidence="5" key="1">
    <citation type="submission" date="2018-03" db="EMBL/GenBank/DDBJ databases">
        <authorList>
            <person name="Nunes O.C."/>
            <person name="Lopes A.R."/>
            <person name="Froufe H."/>
            <person name="Munoz-Merida A."/>
            <person name="Barroso C."/>
            <person name="Egas C."/>
        </authorList>
    </citation>
    <scope>NUCLEOTIDE SEQUENCE</scope>
    <source>
        <strain evidence="5">ON4</strain>
    </source>
</reference>
<dbReference type="CDD" id="cd06312">
    <property type="entry name" value="PBP1_ABC_sugar_binding-like"/>
    <property type="match status" value="1"/>
</dbReference>
<accession>A0ABT7C7T2</accession>
<dbReference type="InterPro" id="IPR050555">
    <property type="entry name" value="Bact_Solute-Bind_Prot2"/>
</dbReference>
<dbReference type="PROSITE" id="PS51257">
    <property type="entry name" value="PROKAR_LIPOPROTEIN"/>
    <property type="match status" value="1"/>
</dbReference>
<keyword evidence="6" id="KW-1185">Reference proteome</keyword>
<dbReference type="PANTHER" id="PTHR30036">
    <property type="entry name" value="D-XYLOSE-BINDING PERIPLASMIC PROTEIN"/>
    <property type="match status" value="1"/>
</dbReference>
<dbReference type="InterPro" id="IPR028082">
    <property type="entry name" value="Peripla_BP_I"/>
</dbReference>